<proteinExistence type="predicted"/>
<dbReference type="InterPro" id="IPR053286">
    <property type="entry name" value="Nematode_rcpt-like_srab"/>
</dbReference>
<feature type="transmembrane region" description="Helical" evidence="5">
    <location>
        <begin position="143"/>
        <end position="163"/>
    </location>
</feature>
<evidence type="ECO:0000313" key="6">
    <source>
        <dbReference type="EMBL" id="KAK5975017.1"/>
    </source>
</evidence>
<keyword evidence="4 5" id="KW-0472">Membrane</keyword>
<accession>A0AAN8IMP4</accession>
<sequence>MSVSPEDCEIMVQIATSPLLISTLFIADFCCLVAVPLLVYWTYRIWKMKLMHFNTRLLLCFHVLWILVHVIGRSVLITTDLIMYLTPFTSGCQLLHTRAGCFYLRLPFNIAVVISNCSAIFVSIERLIATFRTKNYECGYKGIGFLLVFLQLLVGICLIYVMYSQTKINDNPVYYCQTTSTLNYMWTIYPYCAMLAMQLLAVLIFELAKGKNKRNSLSGADLSSRYQNEENLWTIKALKVYVYTNTSFTATYLIVVSIIISQNHKFAIPTYYALVDASSLQYIYALVLPIVFWYYRKNVHNQIRWAVNQNLRMDSDRLFHALRNQWNFHNLPSQNTVPKPWVMAYLKYKRKLKK</sequence>
<keyword evidence="2 5" id="KW-0812">Transmembrane</keyword>
<comment type="caution">
    <text evidence="6">The sequence shown here is derived from an EMBL/GenBank/DDBJ whole genome shotgun (WGS) entry which is preliminary data.</text>
</comment>
<feature type="transmembrane region" description="Helical" evidence="5">
    <location>
        <begin position="240"/>
        <end position="260"/>
    </location>
</feature>
<evidence type="ECO:0000256" key="1">
    <source>
        <dbReference type="ARBA" id="ARBA00004141"/>
    </source>
</evidence>
<evidence type="ECO:0000256" key="3">
    <source>
        <dbReference type="ARBA" id="ARBA00022989"/>
    </source>
</evidence>
<dbReference type="PANTHER" id="PTHR46561:SF14">
    <property type="entry name" value="SERPENTINE RECEPTOR, CLASS AB (CLASS A-LIKE)"/>
    <property type="match status" value="1"/>
</dbReference>
<dbReference type="GO" id="GO:0016020">
    <property type="term" value="C:membrane"/>
    <property type="evidence" value="ECO:0007669"/>
    <property type="project" value="UniProtKB-SubCell"/>
</dbReference>
<keyword evidence="7" id="KW-1185">Reference proteome</keyword>
<dbReference type="Pfam" id="PF10292">
    <property type="entry name" value="7TM_GPCR_Srab"/>
    <property type="match status" value="1"/>
</dbReference>
<dbReference type="AlphaFoldDB" id="A0AAN8IMP4"/>
<organism evidence="6 7">
    <name type="scientific">Trichostrongylus colubriformis</name>
    <name type="common">Black scour worm</name>
    <dbReference type="NCBI Taxonomy" id="6319"/>
    <lineage>
        <taxon>Eukaryota</taxon>
        <taxon>Metazoa</taxon>
        <taxon>Ecdysozoa</taxon>
        <taxon>Nematoda</taxon>
        <taxon>Chromadorea</taxon>
        <taxon>Rhabditida</taxon>
        <taxon>Rhabditina</taxon>
        <taxon>Rhabditomorpha</taxon>
        <taxon>Strongyloidea</taxon>
        <taxon>Trichostrongylidae</taxon>
        <taxon>Trichostrongylus</taxon>
    </lineage>
</organism>
<reference evidence="6 7" key="1">
    <citation type="submission" date="2019-10" db="EMBL/GenBank/DDBJ databases">
        <title>Assembly and Annotation for the nematode Trichostrongylus colubriformis.</title>
        <authorList>
            <person name="Martin J."/>
        </authorList>
    </citation>
    <scope>NUCLEOTIDE SEQUENCE [LARGE SCALE GENOMIC DNA]</scope>
    <source>
        <strain evidence="6">G859</strain>
        <tissue evidence="6">Whole worm</tissue>
    </source>
</reference>
<keyword evidence="3 5" id="KW-1133">Transmembrane helix</keyword>
<dbReference type="PANTHER" id="PTHR46561">
    <property type="entry name" value="SERPENTINE RECEPTOR, CLASS AB (CLASS A-LIKE)-RELATED"/>
    <property type="match status" value="1"/>
</dbReference>
<gene>
    <name evidence="6" type="ORF">GCK32_003473</name>
</gene>
<evidence type="ECO:0000256" key="4">
    <source>
        <dbReference type="ARBA" id="ARBA00023136"/>
    </source>
</evidence>
<evidence type="ECO:0000313" key="7">
    <source>
        <dbReference type="Proteomes" id="UP001331761"/>
    </source>
</evidence>
<feature type="transmembrane region" description="Helical" evidence="5">
    <location>
        <begin position="55"/>
        <end position="82"/>
    </location>
</feature>
<dbReference type="Proteomes" id="UP001331761">
    <property type="component" value="Unassembled WGS sequence"/>
</dbReference>
<feature type="transmembrane region" description="Helical" evidence="5">
    <location>
        <begin position="20"/>
        <end position="43"/>
    </location>
</feature>
<evidence type="ECO:0000256" key="2">
    <source>
        <dbReference type="ARBA" id="ARBA00022692"/>
    </source>
</evidence>
<evidence type="ECO:0000256" key="5">
    <source>
        <dbReference type="SAM" id="Phobius"/>
    </source>
</evidence>
<feature type="transmembrane region" description="Helical" evidence="5">
    <location>
        <begin position="272"/>
        <end position="295"/>
    </location>
</feature>
<feature type="transmembrane region" description="Helical" evidence="5">
    <location>
        <begin position="102"/>
        <end position="122"/>
    </location>
</feature>
<comment type="subcellular location">
    <subcellularLocation>
        <location evidence="1">Membrane</location>
        <topology evidence="1">Multi-pass membrane protein</topology>
    </subcellularLocation>
</comment>
<name>A0AAN8IMP4_TRICO</name>
<dbReference type="InterPro" id="IPR019408">
    <property type="entry name" value="7TM_GPCR_serpentine_rcpt_Srab"/>
</dbReference>
<protein>
    <submittedName>
        <fullName evidence="6">Uncharacterized protein</fullName>
    </submittedName>
</protein>
<feature type="transmembrane region" description="Helical" evidence="5">
    <location>
        <begin position="188"/>
        <end position="208"/>
    </location>
</feature>
<dbReference type="EMBL" id="WIXE01013530">
    <property type="protein sequence ID" value="KAK5975017.1"/>
    <property type="molecule type" value="Genomic_DNA"/>
</dbReference>